<dbReference type="PANTHER" id="PTHR12991">
    <property type="entry name" value="NITROGEN PERMEASE REGULATOR 2/TUMOR SUPPRESSOR CANDIDATE 4"/>
    <property type="match status" value="1"/>
</dbReference>
<reference evidence="2 3" key="1">
    <citation type="journal article" date="2023" name="Sci. Data">
        <title>Genome assembly of the Korean intertidal mud-creeper Batillaria attramentaria.</title>
        <authorList>
            <person name="Patra A.K."/>
            <person name="Ho P.T."/>
            <person name="Jun S."/>
            <person name="Lee S.J."/>
            <person name="Kim Y."/>
            <person name="Won Y.J."/>
        </authorList>
    </citation>
    <scope>NUCLEOTIDE SEQUENCE [LARGE SCALE GENOMIC DNA]</scope>
    <source>
        <strain evidence="2">Wonlab-2016</strain>
    </source>
</reference>
<name>A0ABD0LV38_9CAEN</name>
<dbReference type="InterPro" id="IPR009348">
    <property type="entry name" value="NPR2-like"/>
</dbReference>
<comment type="caution">
    <text evidence="2">The sequence shown here is derived from an EMBL/GenBank/DDBJ whole genome shotgun (WGS) entry which is preliminary data.</text>
</comment>
<evidence type="ECO:0008006" key="4">
    <source>
        <dbReference type="Google" id="ProtNLM"/>
    </source>
</evidence>
<dbReference type="AlphaFoldDB" id="A0ABD0LV38"/>
<comment type="similarity">
    <text evidence="1">Belongs to the NPR2 family.</text>
</comment>
<proteinExistence type="inferred from homology"/>
<evidence type="ECO:0000256" key="1">
    <source>
        <dbReference type="ARBA" id="ARBA00008433"/>
    </source>
</evidence>
<gene>
    <name evidence="2" type="ORF">BaRGS_00005064</name>
</gene>
<sequence length="374" mass="42969">MIDCIIFSEFHPTAGPKITCQTPDDFLSKESFDAIQNFIITKPELQSRLVTVTAFGKKFVGCPVCIDNKKYKRNALIFNLCFVFSEEFNTASYGPVVKKLAAYMIQLELENEFLSNEEKEPHILAFLQQVRQELNQNGLCNINMVHLKVTPQEGQQVSVQDYDVPILITSHDAIVRHPWDLTTQQIMHHVDGTSHVMKIAAEADVDINLVKACLQNLLYFNVVKMISVFQYSNVYTCTPDVRKLLEDRMLQHECVRYVARNDHALPNFRDVFMLYCSLTPGTTVKDICARFNPHTLKVDERQLIQFGLMKGIIRRMHKYPVKLPNESVSLQLHPILKWLNGCHSYDEISCKTGLSHQELDELIETDPSCVVCWK</sequence>
<organism evidence="2 3">
    <name type="scientific">Batillaria attramentaria</name>
    <dbReference type="NCBI Taxonomy" id="370345"/>
    <lineage>
        <taxon>Eukaryota</taxon>
        <taxon>Metazoa</taxon>
        <taxon>Spiralia</taxon>
        <taxon>Lophotrochozoa</taxon>
        <taxon>Mollusca</taxon>
        <taxon>Gastropoda</taxon>
        <taxon>Caenogastropoda</taxon>
        <taxon>Sorbeoconcha</taxon>
        <taxon>Cerithioidea</taxon>
        <taxon>Batillariidae</taxon>
        <taxon>Batillaria</taxon>
    </lineage>
</organism>
<dbReference type="PANTHER" id="PTHR12991:SF10">
    <property type="entry name" value="GATOR COMPLEX PROTEIN NPRL2"/>
    <property type="match status" value="1"/>
</dbReference>
<dbReference type="EMBL" id="JACVVK020000019">
    <property type="protein sequence ID" value="KAK7503525.1"/>
    <property type="molecule type" value="Genomic_DNA"/>
</dbReference>
<protein>
    <recommendedName>
        <fullName evidence="4">Nitrogen permease regulator 2-like protein</fullName>
    </recommendedName>
</protein>
<evidence type="ECO:0000313" key="3">
    <source>
        <dbReference type="Proteomes" id="UP001519460"/>
    </source>
</evidence>
<accession>A0ABD0LV38</accession>
<evidence type="ECO:0000313" key="2">
    <source>
        <dbReference type="EMBL" id="KAK7503525.1"/>
    </source>
</evidence>
<dbReference type="GO" id="GO:1904262">
    <property type="term" value="P:negative regulation of TORC1 signaling"/>
    <property type="evidence" value="ECO:0007669"/>
    <property type="project" value="UniProtKB-ARBA"/>
</dbReference>
<keyword evidence="3" id="KW-1185">Reference proteome</keyword>
<dbReference type="Proteomes" id="UP001519460">
    <property type="component" value="Unassembled WGS sequence"/>
</dbReference>
<dbReference type="Pfam" id="PF06218">
    <property type="entry name" value="NPR2"/>
    <property type="match status" value="1"/>
</dbReference>